<evidence type="ECO:0000256" key="3">
    <source>
        <dbReference type="ARBA" id="ARBA00022692"/>
    </source>
</evidence>
<evidence type="ECO:0000256" key="2">
    <source>
        <dbReference type="ARBA" id="ARBA00009324"/>
    </source>
</evidence>
<keyword evidence="3 6" id="KW-0812">Transmembrane</keyword>
<dbReference type="GO" id="GO:0008610">
    <property type="term" value="P:lipid biosynthetic process"/>
    <property type="evidence" value="ECO:0007669"/>
    <property type="project" value="InterPro"/>
</dbReference>
<dbReference type="PANTHER" id="PTHR11863">
    <property type="entry name" value="STEROL DESATURASE"/>
    <property type="match status" value="1"/>
</dbReference>
<dbReference type="GO" id="GO:0005506">
    <property type="term" value="F:iron ion binding"/>
    <property type="evidence" value="ECO:0007669"/>
    <property type="project" value="InterPro"/>
</dbReference>
<feature type="transmembrane region" description="Helical" evidence="6">
    <location>
        <begin position="89"/>
        <end position="111"/>
    </location>
</feature>
<dbReference type="InterPro" id="IPR050307">
    <property type="entry name" value="Sterol_Desaturase_Related"/>
</dbReference>
<keyword evidence="5 6" id="KW-0472">Membrane</keyword>
<dbReference type="InterPro" id="IPR006694">
    <property type="entry name" value="Fatty_acid_hydroxylase"/>
</dbReference>
<reference evidence="8" key="1">
    <citation type="submission" date="2020-12" db="EMBL/GenBank/DDBJ databases">
        <authorList>
            <person name="Iha C."/>
        </authorList>
    </citation>
    <scope>NUCLEOTIDE SEQUENCE</scope>
</reference>
<dbReference type="Pfam" id="PF04116">
    <property type="entry name" value="FA_hydroxylase"/>
    <property type="match status" value="1"/>
</dbReference>
<dbReference type="GO" id="GO:0016491">
    <property type="term" value="F:oxidoreductase activity"/>
    <property type="evidence" value="ECO:0007669"/>
    <property type="project" value="InterPro"/>
</dbReference>
<sequence>MLFGRGFWAALWQCASVYYACAALLHFVVPQIFPVRRIQSAERKRGEVERDAFCSLGPIILKAGIWTIVEVLHDRGLGKLYDGPVNSLLGISYLLFVILLLDVLHDTWFYWTHRLLHWKPLYTHVHYMHHRSRSPTAFTGYSFHIIEAAIVFANEIIVCFLFPIHVELHRAYHMVTSIIHQGGEAPLKTCTSAASFV</sequence>
<comment type="similarity">
    <text evidence="2">Belongs to the sterol desaturase family.</text>
</comment>
<feature type="transmembrane region" description="Helical" evidence="6">
    <location>
        <begin position="6"/>
        <end position="29"/>
    </location>
</feature>
<dbReference type="Proteomes" id="UP000708148">
    <property type="component" value="Unassembled WGS sequence"/>
</dbReference>
<feature type="domain" description="Fatty acid hydroxylase" evidence="7">
    <location>
        <begin position="99"/>
        <end position="179"/>
    </location>
</feature>
<keyword evidence="4 6" id="KW-1133">Transmembrane helix</keyword>
<gene>
    <name evidence="8" type="ORF">OSTQU699_LOCUS8852</name>
</gene>
<evidence type="ECO:0000313" key="8">
    <source>
        <dbReference type="EMBL" id="CAD7703495.1"/>
    </source>
</evidence>
<protein>
    <recommendedName>
        <fullName evidence="7">Fatty acid hydroxylase domain-containing protein</fullName>
    </recommendedName>
</protein>
<comment type="caution">
    <text evidence="8">The sequence shown here is derived from an EMBL/GenBank/DDBJ whole genome shotgun (WGS) entry which is preliminary data.</text>
</comment>
<dbReference type="EMBL" id="CAJHUC010002266">
    <property type="protein sequence ID" value="CAD7703495.1"/>
    <property type="molecule type" value="Genomic_DNA"/>
</dbReference>
<evidence type="ECO:0000313" key="9">
    <source>
        <dbReference type="Proteomes" id="UP000708148"/>
    </source>
</evidence>
<evidence type="ECO:0000256" key="1">
    <source>
        <dbReference type="ARBA" id="ARBA00004370"/>
    </source>
</evidence>
<evidence type="ECO:0000256" key="6">
    <source>
        <dbReference type="SAM" id="Phobius"/>
    </source>
</evidence>
<evidence type="ECO:0000256" key="4">
    <source>
        <dbReference type="ARBA" id="ARBA00022989"/>
    </source>
</evidence>
<name>A0A8S1J880_9CHLO</name>
<dbReference type="GO" id="GO:0016020">
    <property type="term" value="C:membrane"/>
    <property type="evidence" value="ECO:0007669"/>
    <property type="project" value="UniProtKB-SubCell"/>
</dbReference>
<accession>A0A8S1J880</accession>
<evidence type="ECO:0000259" key="7">
    <source>
        <dbReference type="Pfam" id="PF04116"/>
    </source>
</evidence>
<organism evidence="8 9">
    <name type="scientific">Ostreobium quekettii</name>
    <dbReference type="NCBI Taxonomy" id="121088"/>
    <lineage>
        <taxon>Eukaryota</taxon>
        <taxon>Viridiplantae</taxon>
        <taxon>Chlorophyta</taxon>
        <taxon>core chlorophytes</taxon>
        <taxon>Ulvophyceae</taxon>
        <taxon>TCBD clade</taxon>
        <taxon>Bryopsidales</taxon>
        <taxon>Ostreobineae</taxon>
        <taxon>Ostreobiaceae</taxon>
        <taxon>Ostreobium</taxon>
    </lineage>
</organism>
<dbReference type="OrthoDB" id="1658724at2759"/>
<evidence type="ECO:0000256" key="5">
    <source>
        <dbReference type="ARBA" id="ARBA00023136"/>
    </source>
</evidence>
<dbReference type="AlphaFoldDB" id="A0A8S1J880"/>
<keyword evidence="9" id="KW-1185">Reference proteome</keyword>
<comment type="subcellular location">
    <subcellularLocation>
        <location evidence="1">Membrane</location>
    </subcellularLocation>
</comment>
<proteinExistence type="inferred from homology"/>